<dbReference type="Pfam" id="PF00883">
    <property type="entry name" value="Peptidase_M17"/>
    <property type="match status" value="1"/>
</dbReference>
<name>A0A1G8P7W9_9RHOB</name>
<organism evidence="7 8">
    <name type="scientific">Lutimaribacter saemankumensis</name>
    <dbReference type="NCBI Taxonomy" id="490829"/>
    <lineage>
        <taxon>Bacteria</taxon>
        <taxon>Pseudomonadati</taxon>
        <taxon>Pseudomonadota</taxon>
        <taxon>Alphaproteobacteria</taxon>
        <taxon>Rhodobacterales</taxon>
        <taxon>Roseobacteraceae</taxon>
        <taxon>Lutimaribacter</taxon>
    </lineage>
</organism>
<dbReference type="InterPro" id="IPR048816">
    <property type="entry name" value="Peptidase_M17_N_1"/>
</dbReference>
<accession>A0A1G8P7W9</accession>
<dbReference type="GO" id="GO:0005737">
    <property type="term" value="C:cytoplasm"/>
    <property type="evidence" value="ECO:0007669"/>
    <property type="project" value="InterPro"/>
</dbReference>
<keyword evidence="8" id="KW-1185">Reference proteome</keyword>
<evidence type="ECO:0000256" key="4">
    <source>
        <dbReference type="ARBA" id="ARBA00022801"/>
    </source>
</evidence>
<dbReference type="RefSeq" id="WP_090029005.1">
    <property type="nucleotide sequence ID" value="NZ_FNEB01000006.1"/>
</dbReference>
<reference evidence="7 8" key="1">
    <citation type="submission" date="2016-10" db="EMBL/GenBank/DDBJ databases">
        <authorList>
            <person name="de Groot N.N."/>
        </authorList>
    </citation>
    <scope>NUCLEOTIDE SEQUENCE [LARGE SCALE GENOMIC DNA]</scope>
    <source>
        <strain evidence="7 8">DSM 28010</strain>
    </source>
</reference>
<dbReference type="Gene3D" id="3.40.220.10">
    <property type="entry name" value="Leucine Aminopeptidase, subunit E, domain 1"/>
    <property type="match status" value="1"/>
</dbReference>
<dbReference type="OrthoDB" id="9809354at2"/>
<dbReference type="InterPro" id="IPR011356">
    <property type="entry name" value="Leucine_aapep/pepB"/>
</dbReference>
<evidence type="ECO:0000256" key="3">
    <source>
        <dbReference type="ARBA" id="ARBA00022670"/>
    </source>
</evidence>
<dbReference type="PANTHER" id="PTHR11963">
    <property type="entry name" value="LEUCINE AMINOPEPTIDASE-RELATED"/>
    <property type="match status" value="1"/>
</dbReference>
<sequence>MTPQFAEPTEQAIPVHVIEEGGQDAWAGQQPDHVQAWIRANGFTGSLGRHLLVPGDDGTPGMVLAGYGTAASRVRGRFHLAGIASALPEGTYRLASGLPPEDAGNEALGWLLSAYAFSRYRAQDGAKARLVAPDGVDAARLMAIAAGECLTRDLINTPANDMGPDALERAAHDLAGDFDATVSVTAGDDLLAQNFPLIHTVGRAAARAPRLIDMRWGKSGPALTLVGKGVCFDAGGLNLKPGASMALMKKDMGGAATVLGLAHMIMALGLPLRLRVLIPAVENSVAGNSFRPGDILTARNGKTVEINNTDAEGRLVLADALTLGAEESPDLMISMATLTGAARVAVGPDLAPFYTDDDAMAQALSQAAAQVADPVWRMPFWEPYEKMIEPGIADLDNAPSGGFAGSITAALFLRRFAADTPYTHFDIYGWNPAPAPARPKGGVGQGARALLQALPGVLGL</sequence>
<dbReference type="STRING" id="490829.SAMN05421850_106118"/>
<evidence type="ECO:0000256" key="5">
    <source>
        <dbReference type="ARBA" id="ARBA00023211"/>
    </source>
</evidence>
<dbReference type="AlphaFoldDB" id="A0A1G8P7W9"/>
<evidence type="ECO:0000313" key="8">
    <source>
        <dbReference type="Proteomes" id="UP000199340"/>
    </source>
</evidence>
<dbReference type="GO" id="GO:0006508">
    <property type="term" value="P:proteolysis"/>
    <property type="evidence" value="ECO:0007669"/>
    <property type="project" value="UniProtKB-KW"/>
</dbReference>
<dbReference type="InterPro" id="IPR000819">
    <property type="entry name" value="Peptidase_M17_C"/>
</dbReference>
<keyword evidence="3" id="KW-0645">Protease</keyword>
<gene>
    <name evidence="7" type="ORF">SAMN05421850_106118</name>
</gene>
<dbReference type="PANTHER" id="PTHR11963:SF20">
    <property type="entry name" value="PEPTIDASE B"/>
    <property type="match status" value="1"/>
</dbReference>
<keyword evidence="5" id="KW-0464">Manganese</keyword>
<dbReference type="CDD" id="cd00433">
    <property type="entry name" value="Peptidase_M17"/>
    <property type="match status" value="1"/>
</dbReference>
<dbReference type="InterPro" id="IPR043472">
    <property type="entry name" value="Macro_dom-like"/>
</dbReference>
<evidence type="ECO:0000259" key="6">
    <source>
        <dbReference type="PROSITE" id="PS00631"/>
    </source>
</evidence>
<dbReference type="PRINTS" id="PR00481">
    <property type="entry name" value="LAMNOPPTDASE"/>
</dbReference>
<comment type="similarity">
    <text evidence="1">Belongs to the peptidase M17 family.</text>
</comment>
<evidence type="ECO:0000256" key="1">
    <source>
        <dbReference type="ARBA" id="ARBA00009528"/>
    </source>
</evidence>
<feature type="domain" description="Cytosol aminopeptidase" evidence="6">
    <location>
        <begin position="308"/>
        <end position="315"/>
    </location>
</feature>
<evidence type="ECO:0000313" key="7">
    <source>
        <dbReference type="EMBL" id="SDI88593.1"/>
    </source>
</evidence>
<dbReference type="GO" id="GO:0070006">
    <property type="term" value="F:metalloaminopeptidase activity"/>
    <property type="evidence" value="ECO:0007669"/>
    <property type="project" value="InterPro"/>
</dbReference>
<dbReference type="GO" id="GO:0030145">
    <property type="term" value="F:manganese ion binding"/>
    <property type="evidence" value="ECO:0007669"/>
    <property type="project" value="InterPro"/>
</dbReference>
<dbReference type="Proteomes" id="UP000199340">
    <property type="component" value="Unassembled WGS sequence"/>
</dbReference>
<dbReference type="SUPFAM" id="SSF53187">
    <property type="entry name" value="Zn-dependent exopeptidases"/>
    <property type="match status" value="1"/>
</dbReference>
<dbReference type="Gene3D" id="3.40.630.10">
    <property type="entry name" value="Zn peptidases"/>
    <property type="match status" value="1"/>
</dbReference>
<dbReference type="EMBL" id="FNEB01000006">
    <property type="protein sequence ID" value="SDI88593.1"/>
    <property type="molecule type" value="Genomic_DNA"/>
</dbReference>
<dbReference type="Pfam" id="PF21337">
    <property type="entry name" value="Peptidase_M17_N_1"/>
    <property type="match status" value="1"/>
</dbReference>
<keyword evidence="2 7" id="KW-0031">Aminopeptidase</keyword>
<keyword evidence="4" id="KW-0378">Hydrolase</keyword>
<evidence type="ECO:0000256" key="2">
    <source>
        <dbReference type="ARBA" id="ARBA00022438"/>
    </source>
</evidence>
<dbReference type="PROSITE" id="PS00631">
    <property type="entry name" value="CYTOSOL_AP"/>
    <property type="match status" value="1"/>
</dbReference>
<protein>
    <submittedName>
        <fullName evidence="7">Leucyl aminopeptidase</fullName>
    </submittedName>
</protein>
<proteinExistence type="inferred from homology"/>